<dbReference type="Proteomes" id="UP000695007">
    <property type="component" value="Unplaced"/>
</dbReference>
<protein>
    <submittedName>
        <fullName evidence="4">N-acetyltransferase 6 isoform X1</fullName>
    </submittedName>
</protein>
<feature type="domain" description="N-acetyltransferase" evidence="2">
    <location>
        <begin position="41"/>
        <end position="194"/>
    </location>
</feature>
<dbReference type="PROSITE" id="PS51186">
    <property type="entry name" value="GNAT"/>
    <property type="match status" value="1"/>
</dbReference>
<sequence>MSKRQSLSSYMKWLEYQVALFHNSRKTLPCRPLEIMKDSRYDLVPLHKRPDFLQQCCNLLNSEWKRSKTARLRSLTMSCDKFPMYLLLLSKNTVLGLCKISLVHNTIDSVVIESFIIDHAHRYQGLGSMLLRAVEDYVHKRGIKNIFLMTKGQEDFYLKNEYIICEPIQELNGYSDFGSDTYSTTATNSKIETNETSVGPPPPPMPDFRKSSIQICLAIPERTFMKKILES</sequence>
<dbReference type="RefSeq" id="XP_011504149.1">
    <property type="nucleotide sequence ID" value="XM_011505847.1"/>
</dbReference>
<organism evidence="3 4">
    <name type="scientific">Ceratosolen solmsi marchali</name>
    <dbReference type="NCBI Taxonomy" id="326594"/>
    <lineage>
        <taxon>Eukaryota</taxon>
        <taxon>Metazoa</taxon>
        <taxon>Ecdysozoa</taxon>
        <taxon>Arthropoda</taxon>
        <taxon>Hexapoda</taxon>
        <taxon>Insecta</taxon>
        <taxon>Pterygota</taxon>
        <taxon>Neoptera</taxon>
        <taxon>Endopterygota</taxon>
        <taxon>Hymenoptera</taxon>
        <taxon>Apocrita</taxon>
        <taxon>Proctotrupomorpha</taxon>
        <taxon>Chalcidoidea</taxon>
        <taxon>Agaonidae</taxon>
        <taxon>Agaoninae</taxon>
        <taxon>Ceratosolen</taxon>
    </lineage>
</organism>
<evidence type="ECO:0000256" key="1">
    <source>
        <dbReference type="SAM" id="MobiDB-lite"/>
    </source>
</evidence>
<name>A0AAJ6YTI0_9HYME</name>
<evidence type="ECO:0000313" key="3">
    <source>
        <dbReference type="Proteomes" id="UP000695007"/>
    </source>
</evidence>
<dbReference type="Pfam" id="PF00583">
    <property type="entry name" value="Acetyltransf_1"/>
    <property type="match status" value="1"/>
</dbReference>
<feature type="region of interest" description="Disordered" evidence="1">
    <location>
        <begin position="185"/>
        <end position="204"/>
    </location>
</feature>
<dbReference type="InterPro" id="IPR016181">
    <property type="entry name" value="Acyl_CoA_acyltransferase"/>
</dbReference>
<dbReference type="KEGG" id="csol:105367218"/>
<dbReference type="AlphaFoldDB" id="A0AAJ6YTI0"/>
<dbReference type="InterPro" id="IPR000182">
    <property type="entry name" value="GNAT_dom"/>
</dbReference>
<dbReference type="CTD" id="24142"/>
<dbReference type="PANTHER" id="PTHR13538:SF4">
    <property type="entry name" value="N-ALPHA-ACETYLTRANSFERASE 80"/>
    <property type="match status" value="1"/>
</dbReference>
<accession>A0AAJ6YTI0</accession>
<dbReference type="GO" id="GO:0005737">
    <property type="term" value="C:cytoplasm"/>
    <property type="evidence" value="ECO:0007669"/>
    <property type="project" value="TreeGrafter"/>
</dbReference>
<dbReference type="CDD" id="cd04301">
    <property type="entry name" value="NAT_SF"/>
    <property type="match status" value="1"/>
</dbReference>
<keyword evidence="3" id="KW-1185">Reference proteome</keyword>
<feature type="compositionally biased region" description="Polar residues" evidence="1">
    <location>
        <begin position="185"/>
        <end position="197"/>
    </location>
</feature>
<proteinExistence type="predicted"/>
<dbReference type="Gene3D" id="3.40.630.30">
    <property type="match status" value="1"/>
</dbReference>
<dbReference type="PANTHER" id="PTHR13538">
    <property type="entry name" value="N-ACETYLTRANSFERASE 6"/>
    <property type="match status" value="1"/>
</dbReference>
<dbReference type="GO" id="GO:0008080">
    <property type="term" value="F:N-acetyltransferase activity"/>
    <property type="evidence" value="ECO:0007669"/>
    <property type="project" value="InterPro"/>
</dbReference>
<dbReference type="GO" id="GO:1905502">
    <property type="term" value="F:acetyl-CoA binding"/>
    <property type="evidence" value="ECO:0007669"/>
    <property type="project" value="TreeGrafter"/>
</dbReference>
<dbReference type="GeneID" id="105367218"/>
<dbReference type="SUPFAM" id="SSF55729">
    <property type="entry name" value="Acyl-CoA N-acyltransferases (Nat)"/>
    <property type="match status" value="1"/>
</dbReference>
<gene>
    <name evidence="4" type="primary">LOC105367218</name>
</gene>
<evidence type="ECO:0000313" key="4">
    <source>
        <dbReference type="RefSeq" id="XP_011504149.1"/>
    </source>
</evidence>
<reference evidence="4" key="1">
    <citation type="submission" date="2025-08" db="UniProtKB">
        <authorList>
            <consortium name="RefSeq"/>
        </authorList>
    </citation>
    <scope>IDENTIFICATION</scope>
</reference>
<dbReference type="InterPro" id="IPR039840">
    <property type="entry name" value="NAA80"/>
</dbReference>
<evidence type="ECO:0000259" key="2">
    <source>
        <dbReference type="PROSITE" id="PS51186"/>
    </source>
</evidence>